<feature type="compositionally biased region" description="Low complexity" evidence="2">
    <location>
        <begin position="1"/>
        <end position="10"/>
    </location>
</feature>
<keyword evidence="4" id="KW-1185">Reference proteome</keyword>
<proteinExistence type="predicted"/>
<feature type="compositionally biased region" description="Low complexity" evidence="2">
    <location>
        <begin position="135"/>
        <end position="150"/>
    </location>
</feature>
<evidence type="ECO:0000313" key="4">
    <source>
        <dbReference type="Proteomes" id="UP000076154"/>
    </source>
</evidence>
<name>A0A369JT86_HYPMA</name>
<evidence type="ECO:0000256" key="2">
    <source>
        <dbReference type="SAM" id="MobiDB-lite"/>
    </source>
</evidence>
<keyword evidence="1" id="KW-0175">Coiled coil</keyword>
<sequence length="283" mass="30858">MSNQPSNQLSNPPPSNSSTYTEHVSSTFGAIFEHFKPSYRKRGSGTKKRRGSTQPVACARSAQTNNEIAATTTRSPNLKAPSNGVGSKTGLAFFGGTRRPQHYDQHSGSGGSTSHDHQASAAHLPVEVPLPRGKSSSSTTLSSHTIPLSTAKNPVSLSTQNTSREPPLDVEDDAVEQAHKAHVQTQARRQAVEARMHQQMQDAENIQMEYLEMQQEFFRVTHEEEAAEDAMRKALLDAGLDVPSVEEDNEIYRGDDFSAIFYQAGMSLSMSSILSLSQPPPQH</sequence>
<protein>
    <submittedName>
        <fullName evidence="3">Uncharacterized protein</fullName>
    </submittedName>
</protein>
<feature type="compositionally biased region" description="Polar residues" evidence="2">
    <location>
        <begin position="19"/>
        <end position="28"/>
    </location>
</feature>
<gene>
    <name evidence="3" type="ORF">Hypma_009812</name>
</gene>
<feature type="compositionally biased region" description="Polar residues" evidence="2">
    <location>
        <begin position="61"/>
        <end position="76"/>
    </location>
</feature>
<feature type="compositionally biased region" description="Polar residues" evidence="2">
    <location>
        <begin position="151"/>
        <end position="164"/>
    </location>
</feature>
<comment type="caution">
    <text evidence="3">The sequence shown here is derived from an EMBL/GenBank/DDBJ whole genome shotgun (WGS) entry which is preliminary data.</text>
</comment>
<feature type="region of interest" description="Disordered" evidence="2">
    <location>
        <begin position="1"/>
        <end position="167"/>
    </location>
</feature>
<dbReference type="EMBL" id="LUEZ02000048">
    <property type="protein sequence ID" value="RDB22913.1"/>
    <property type="molecule type" value="Genomic_DNA"/>
</dbReference>
<accession>A0A369JT86</accession>
<feature type="compositionally biased region" description="Basic residues" evidence="2">
    <location>
        <begin position="37"/>
        <end position="51"/>
    </location>
</feature>
<evidence type="ECO:0000313" key="3">
    <source>
        <dbReference type="EMBL" id="RDB22913.1"/>
    </source>
</evidence>
<feature type="coiled-coil region" evidence="1">
    <location>
        <begin position="189"/>
        <end position="216"/>
    </location>
</feature>
<reference evidence="3" key="1">
    <citation type="submission" date="2018-04" db="EMBL/GenBank/DDBJ databases">
        <title>Whole genome sequencing of Hypsizygus marmoreus.</title>
        <authorList>
            <person name="Choi I.-G."/>
            <person name="Min B."/>
            <person name="Kim J.-G."/>
            <person name="Kim S."/>
            <person name="Oh Y.-L."/>
            <person name="Kong W.-S."/>
            <person name="Park H."/>
            <person name="Jeong J."/>
            <person name="Song E.-S."/>
        </authorList>
    </citation>
    <scope>NUCLEOTIDE SEQUENCE [LARGE SCALE GENOMIC DNA]</scope>
    <source>
        <strain evidence="3">51987-8</strain>
    </source>
</reference>
<dbReference type="InParanoid" id="A0A369JT86"/>
<dbReference type="AlphaFoldDB" id="A0A369JT86"/>
<dbReference type="Proteomes" id="UP000076154">
    <property type="component" value="Unassembled WGS sequence"/>
</dbReference>
<organism evidence="3 4">
    <name type="scientific">Hypsizygus marmoreus</name>
    <name type="common">White beech mushroom</name>
    <name type="synonym">Agaricus marmoreus</name>
    <dbReference type="NCBI Taxonomy" id="39966"/>
    <lineage>
        <taxon>Eukaryota</taxon>
        <taxon>Fungi</taxon>
        <taxon>Dikarya</taxon>
        <taxon>Basidiomycota</taxon>
        <taxon>Agaricomycotina</taxon>
        <taxon>Agaricomycetes</taxon>
        <taxon>Agaricomycetidae</taxon>
        <taxon>Agaricales</taxon>
        <taxon>Tricholomatineae</taxon>
        <taxon>Lyophyllaceae</taxon>
        <taxon>Hypsizygus</taxon>
    </lineage>
</organism>
<evidence type="ECO:0000256" key="1">
    <source>
        <dbReference type="SAM" id="Coils"/>
    </source>
</evidence>